<gene>
    <name evidence="1" type="ORF">HYPSUDRAFT_200707</name>
</gene>
<dbReference type="EMBL" id="KN817538">
    <property type="protein sequence ID" value="KJA24192.1"/>
    <property type="molecule type" value="Genomic_DNA"/>
</dbReference>
<organism evidence="1 2">
    <name type="scientific">Hypholoma sublateritium (strain FD-334 SS-4)</name>
    <dbReference type="NCBI Taxonomy" id="945553"/>
    <lineage>
        <taxon>Eukaryota</taxon>
        <taxon>Fungi</taxon>
        <taxon>Dikarya</taxon>
        <taxon>Basidiomycota</taxon>
        <taxon>Agaricomycotina</taxon>
        <taxon>Agaricomycetes</taxon>
        <taxon>Agaricomycetidae</taxon>
        <taxon>Agaricales</taxon>
        <taxon>Agaricineae</taxon>
        <taxon>Strophariaceae</taxon>
        <taxon>Hypholoma</taxon>
    </lineage>
</organism>
<evidence type="ECO:0000313" key="2">
    <source>
        <dbReference type="Proteomes" id="UP000054270"/>
    </source>
</evidence>
<proteinExistence type="predicted"/>
<dbReference type="AlphaFoldDB" id="A0A0D2LAH6"/>
<protein>
    <submittedName>
        <fullName evidence="1">Uncharacterized protein</fullName>
    </submittedName>
</protein>
<accession>A0A0D2LAH6</accession>
<sequence length="158" mass="17406">MSHANEFSCLPSRPDYLAARRPDSSHPVRAAGTDRALFQGTRSAVAPSRRGPEQYLYGEHVGCAVNARDRNHSRSAEGVLTTLRRRREGTATCLELPCVLRVLGMLSNPTSGMRMSTSAAYKWLARMQAGAHQHHTQGLSPAQRLRDPCRSPGLIWSL</sequence>
<reference evidence="2" key="1">
    <citation type="submission" date="2014-04" db="EMBL/GenBank/DDBJ databases">
        <title>Evolutionary Origins and Diversification of the Mycorrhizal Mutualists.</title>
        <authorList>
            <consortium name="DOE Joint Genome Institute"/>
            <consortium name="Mycorrhizal Genomics Consortium"/>
            <person name="Kohler A."/>
            <person name="Kuo A."/>
            <person name="Nagy L.G."/>
            <person name="Floudas D."/>
            <person name="Copeland A."/>
            <person name="Barry K.W."/>
            <person name="Cichocki N."/>
            <person name="Veneault-Fourrey C."/>
            <person name="LaButti K."/>
            <person name="Lindquist E.A."/>
            <person name="Lipzen A."/>
            <person name="Lundell T."/>
            <person name="Morin E."/>
            <person name="Murat C."/>
            <person name="Riley R."/>
            <person name="Ohm R."/>
            <person name="Sun H."/>
            <person name="Tunlid A."/>
            <person name="Henrissat B."/>
            <person name="Grigoriev I.V."/>
            <person name="Hibbett D.S."/>
            <person name="Martin F."/>
        </authorList>
    </citation>
    <scope>NUCLEOTIDE SEQUENCE [LARGE SCALE GENOMIC DNA]</scope>
    <source>
        <strain evidence="2">FD-334 SS-4</strain>
    </source>
</reference>
<dbReference type="Proteomes" id="UP000054270">
    <property type="component" value="Unassembled WGS sequence"/>
</dbReference>
<evidence type="ECO:0000313" key="1">
    <source>
        <dbReference type="EMBL" id="KJA24192.1"/>
    </source>
</evidence>
<keyword evidence="2" id="KW-1185">Reference proteome</keyword>
<name>A0A0D2LAH6_HYPSF</name>